<organism evidence="1 2">
    <name type="scientific">Carya illinoinensis</name>
    <name type="common">Pecan</name>
    <dbReference type="NCBI Taxonomy" id="32201"/>
    <lineage>
        <taxon>Eukaryota</taxon>
        <taxon>Viridiplantae</taxon>
        <taxon>Streptophyta</taxon>
        <taxon>Embryophyta</taxon>
        <taxon>Tracheophyta</taxon>
        <taxon>Spermatophyta</taxon>
        <taxon>Magnoliopsida</taxon>
        <taxon>eudicotyledons</taxon>
        <taxon>Gunneridae</taxon>
        <taxon>Pentapetalae</taxon>
        <taxon>rosids</taxon>
        <taxon>fabids</taxon>
        <taxon>Fagales</taxon>
        <taxon>Juglandaceae</taxon>
        <taxon>Carya</taxon>
    </lineage>
</organism>
<dbReference type="EMBL" id="CM031814">
    <property type="protein sequence ID" value="KAG6651891.1"/>
    <property type="molecule type" value="Genomic_DNA"/>
</dbReference>
<name>A0A8T1QBW2_CARIL</name>
<accession>A0A8T1QBW2</accession>
<evidence type="ECO:0000313" key="2">
    <source>
        <dbReference type="Proteomes" id="UP000811609"/>
    </source>
</evidence>
<gene>
    <name evidence="1" type="ORF">CIPAW_06G144500</name>
</gene>
<comment type="caution">
    <text evidence="1">The sequence shown here is derived from an EMBL/GenBank/DDBJ whole genome shotgun (WGS) entry which is preliminary data.</text>
</comment>
<sequence>MWIPMRAGSLVQEVLLLFSLACETVLITPA</sequence>
<dbReference type="AlphaFoldDB" id="A0A8T1QBW2"/>
<protein>
    <submittedName>
        <fullName evidence="1">Uncharacterized protein</fullName>
    </submittedName>
</protein>
<keyword evidence="2" id="KW-1185">Reference proteome</keyword>
<evidence type="ECO:0000313" key="1">
    <source>
        <dbReference type="EMBL" id="KAG6651891.1"/>
    </source>
</evidence>
<dbReference type="Proteomes" id="UP000811609">
    <property type="component" value="Chromosome 6"/>
</dbReference>
<proteinExistence type="predicted"/>
<reference evidence="1" key="1">
    <citation type="submission" date="2020-12" db="EMBL/GenBank/DDBJ databases">
        <title>WGS assembly of Carya illinoinensis cv. Pawnee.</title>
        <authorList>
            <person name="Platts A."/>
            <person name="Shu S."/>
            <person name="Wright S."/>
            <person name="Barry K."/>
            <person name="Edger P."/>
            <person name="Pires J.C."/>
            <person name="Schmutz J."/>
        </authorList>
    </citation>
    <scope>NUCLEOTIDE SEQUENCE</scope>
    <source>
        <tissue evidence="1">Leaf</tissue>
    </source>
</reference>